<comment type="caution">
    <text evidence="9">The sequence shown here is derived from an EMBL/GenBank/DDBJ whole genome shotgun (WGS) entry which is preliminary data.</text>
</comment>
<protein>
    <recommendedName>
        <fullName evidence="6">Small ribosomal subunit protein mS23</fullName>
    </recommendedName>
    <alternativeName>
        <fullName evidence="7">37S ribosomal protein S25, mitochondrial</fullName>
    </alternativeName>
</protein>
<evidence type="ECO:0000313" key="9">
    <source>
        <dbReference type="EMBL" id="GJE87554.1"/>
    </source>
</evidence>
<gene>
    <name evidence="9" type="ORF">PsYK624_036370</name>
</gene>
<evidence type="ECO:0000256" key="7">
    <source>
        <dbReference type="ARBA" id="ARBA00035421"/>
    </source>
</evidence>
<feature type="region of interest" description="Disordered" evidence="8">
    <location>
        <begin position="36"/>
        <end position="75"/>
    </location>
</feature>
<evidence type="ECO:0000256" key="3">
    <source>
        <dbReference type="ARBA" id="ARBA00022980"/>
    </source>
</evidence>
<dbReference type="PANTHER" id="PTHR37799:SF1">
    <property type="entry name" value="SMALL RIBOSOMAL SUBUNIT PROTEIN MS23"/>
    <property type="match status" value="1"/>
</dbReference>
<comment type="similarity">
    <text evidence="2">Belongs to the mitochondrion-specific ribosomal protein mS23 family.</text>
</comment>
<evidence type="ECO:0000256" key="8">
    <source>
        <dbReference type="SAM" id="MobiDB-lite"/>
    </source>
</evidence>
<name>A0A9P3G480_9APHY</name>
<dbReference type="OrthoDB" id="5542239at2759"/>
<evidence type="ECO:0000256" key="4">
    <source>
        <dbReference type="ARBA" id="ARBA00023128"/>
    </source>
</evidence>
<dbReference type="InterPro" id="IPR016939">
    <property type="entry name" value="Ribosomal_mS23_fun"/>
</dbReference>
<reference evidence="9 10" key="1">
    <citation type="submission" date="2021-08" db="EMBL/GenBank/DDBJ databases">
        <title>Draft Genome Sequence of Phanerochaete sordida strain YK-624.</title>
        <authorList>
            <person name="Mori T."/>
            <person name="Dohra H."/>
            <person name="Suzuki T."/>
            <person name="Kawagishi H."/>
            <person name="Hirai H."/>
        </authorList>
    </citation>
    <scope>NUCLEOTIDE SEQUENCE [LARGE SCALE GENOMIC DNA]</scope>
    <source>
        <strain evidence="9 10">YK-624</strain>
    </source>
</reference>
<comment type="subcellular location">
    <subcellularLocation>
        <location evidence="1">Mitochondrion</location>
    </subcellularLocation>
</comment>
<organism evidence="9 10">
    <name type="scientific">Phanerochaete sordida</name>
    <dbReference type="NCBI Taxonomy" id="48140"/>
    <lineage>
        <taxon>Eukaryota</taxon>
        <taxon>Fungi</taxon>
        <taxon>Dikarya</taxon>
        <taxon>Basidiomycota</taxon>
        <taxon>Agaricomycotina</taxon>
        <taxon>Agaricomycetes</taxon>
        <taxon>Polyporales</taxon>
        <taxon>Phanerochaetaceae</taxon>
        <taxon>Phanerochaete</taxon>
    </lineage>
</organism>
<dbReference type="PANTHER" id="PTHR37799">
    <property type="entry name" value="37S RIBOSOMAL PROTEIN S25, MITOCHONDRIAL"/>
    <property type="match status" value="1"/>
</dbReference>
<evidence type="ECO:0000256" key="1">
    <source>
        <dbReference type="ARBA" id="ARBA00004173"/>
    </source>
</evidence>
<evidence type="ECO:0000256" key="6">
    <source>
        <dbReference type="ARBA" id="ARBA00035137"/>
    </source>
</evidence>
<keyword evidence="10" id="KW-1185">Reference proteome</keyword>
<keyword evidence="5" id="KW-0687">Ribonucleoprotein</keyword>
<evidence type="ECO:0000313" key="10">
    <source>
        <dbReference type="Proteomes" id="UP000703269"/>
    </source>
</evidence>
<accession>A0A9P3G480</accession>
<keyword evidence="3 9" id="KW-0689">Ribosomal protein</keyword>
<dbReference type="AlphaFoldDB" id="A0A9P3G480"/>
<dbReference type="GO" id="GO:0005763">
    <property type="term" value="C:mitochondrial small ribosomal subunit"/>
    <property type="evidence" value="ECO:0007669"/>
    <property type="project" value="InterPro"/>
</dbReference>
<dbReference type="GO" id="GO:0003735">
    <property type="term" value="F:structural constituent of ribosome"/>
    <property type="evidence" value="ECO:0007669"/>
    <property type="project" value="InterPro"/>
</dbReference>
<keyword evidence="4" id="KW-0496">Mitochondrion</keyword>
<dbReference type="EMBL" id="BPQB01000007">
    <property type="protein sequence ID" value="GJE87554.1"/>
    <property type="molecule type" value="Genomic_DNA"/>
</dbReference>
<proteinExistence type="inferred from homology"/>
<dbReference type="Proteomes" id="UP000703269">
    <property type="component" value="Unassembled WGS sequence"/>
</dbReference>
<dbReference type="Pfam" id="PF13741">
    <property type="entry name" value="MRP-S25"/>
    <property type="match status" value="1"/>
</dbReference>
<sequence length="304" mass="34934">MVRRFANQVHKQASRLILGRLHEKEPRWFQAVLDHPPLPVPARGPAPRTDYDLPRSQQAAARAVPPKHPRPFDPKPLKIAYVEDELRRQFFEDHPFEAYRPKTLVEEAEIEPEHPIQGKAWTRLRQRGRNPSPEDAIKYAVNLHEHHGHSLNEAYAASVTQFRALRSERVVASHVALQEAEQYGTQFGPSAVLQSFMKEEAQFETWKMTKELDMAESIARKRWRMIVDKGKSGGVPQLWSRGQEYVRFWKESIRPTYSPILETSRVITPHGVVNTPAIGSRAPLTEAKKIQRADFMGVLGSHRQ</sequence>
<evidence type="ECO:0000256" key="2">
    <source>
        <dbReference type="ARBA" id="ARBA00009864"/>
    </source>
</evidence>
<evidence type="ECO:0000256" key="5">
    <source>
        <dbReference type="ARBA" id="ARBA00023274"/>
    </source>
</evidence>